<dbReference type="Pfam" id="PF10326">
    <property type="entry name" value="7TM_GPCR_Str"/>
    <property type="match status" value="1"/>
</dbReference>
<evidence type="ECO:0008006" key="4">
    <source>
        <dbReference type="Google" id="ProtNLM"/>
    </source>
</evidence>
<dbReference type="PANTHER" id="PTHR46178:SF9">
    <property type="entry name" value="SEVEN TM RECEPTOR"/>
    <property type="match status" value="1"/>
</dbReference>
<keyword evidence="1" id="KW-1133">Transmembrane helix</keyword>
<proteinExistence type="predicted"/>
<dbReference type="Proteomes" id="UP001328107">
    <property type="component" value="Unassembled WGS sequence"/>
</dbReference>
<accession>A0AAN5CIH8</accession>
<feature type="non-terminal residue" evidence="2">
    <location>
        <position position="161"/>
    </location>
</feature>
<keyword evidence="3" id="KW-1185">Reference proteome</keyword>
<keyword evidence="1" id="KW-0812">Transmembrane</keyword>
<evidence type="ECO:0000256" key="1">
    <source>
        <dbReference type="SAM" id="Phobius"/>
    </source>
</evidence>
<name>A0AAN5CIH8_9BILA</name>
<protein>
    <recommendedName>
        <fullName evidence="4">G protein-coupled receptor</fullName>
    </recommendedName>
</protein>
<dbReference type="EMBL" id="BTRK01000004">
    <property type="protein sequence ID" value="GMR45011.1"/>
    <property type="molecule type" value="Genomic_DNA"/>
</dbReference>
<reference evidence="3" key="1">
    <citation type="submission" date="2022-10" db="EMBL/GenBank/DDBJ databases">
        <title>Genome assembly of Pristionchus species.</title>
        <authorList>
            <person name="Yoshida K."/>
            <person name="Sommer R.J."/>
        </authorList>
    </citation>
    <scope>NUCLEOTIDE SEQUENCE [LARGE SCALE GENOMIC DNA]</scope>
    <source>
        <strain evidence="3">RS5460</strain>
    </source>
</reference>
<evidence type="ECO:0000313" key="3">
    <source>
        <dbReference type="Proteomes" id="UP001328107"/>
    </source>
</evidence>
<keyword evidence="1" id="KW-0472">Membrane</keyword>
<evidence type="ECO:0000313" key="2">
    <source>
        <dbReference type="EMBL" id="GMR45011.1"/>
    </source>
</evidence>
<dbReference type="PANTHER" id="PTHR46178">
    <property type="entry name" value="SEVEN TM RECEPTOR"/>
    <property type="match status" value="1"/>
</dbReference>
<gene>
    <name evidence="2" type="ORF">PMAYCL1PPCAC_15206</name>
</gene>
<feature type="transmembrane region" description="Helical" evidence="1">
    <location>
        <begin position="62"/>
        <end position="85"/>
    </location>
</feature>
<feature type="transmembrane region" description="Helical" evidence="1">
    <location>
        <begin position="105"/>
        <end position="131"/>
    </location>
</feature>
<comment type="caution">
    <text evidence="2">The sequence shown here is derived from an EMBL/GenBank/DDBJ whole genome shotgun (WGS) entry which is preliminary data.</text>
</comment>
<organism evidence="2 3">
    <name type="scientific">Pristionchus mayeri</name>
    <dbReference type="NCBI Taxonomy" id="1317129"/>
    <lineage>
        <taxon>Eukaryota</taxon>
        <taxon>Metazoa</taxon>
        <taxon>Ecdysozoa</taxon>
        <taxon>Nematoda</taxon>
        <taxon>Chromadorea</taxon>
        <taxon>Rhabditida</taxon>
        <taxon>Rhabditina</taxon>
        <taxon>Diplogasteromorpha</taxon>
        <taxon>Diplogasteroidea</taxon>
        <taxon>Neodiplogasteridae</taxon>
        <taxon>Pristionchus</taxon>
    </lineage>
</organism>
<dbReference type="InterPro" id="IPR019428">
    <property type="entry name" value="7TM_GPCR_serpentine_rcpt_Str"/>
</dbReference>
<sequence>KRIMLTCRSPIPVKAHNISDKMSFAIGYKYFCAVSCVNSCLLNGMLIHIVHKRQEKVGFYRYFTYAFVIVDILYSIAIATVQPFWYAGPGMLGFFSIAPWNGYYLLIGIVYQFWFVSFILVILCNASGFVYRYGLLCSPRIVSFFEVPTRLAGTLVFLLVF</sequence>
<feature type="non-terminal residue" evidence="2">
    <location>
        <position position="1"/>
    </location>
</feature>
<dbReference type="AlphaFoldDB" id="A0AAN5CIH8"/>